<evidence type="ECO:0000256" key="9">
    <source>
        <dbReference type="ARBA" id="ARBA00023136"/>
    </source>
</evidence>
<dbReference type="Proteomes" id="UP000017837">
    <property type="component" value="Unassembled WGS sequence"/>
</dbReference>
<name>V4Q396_9CAUL</name>
<evidence type="ECO:0000256" key="11">
    <source>
        <dbReference type="RuleBase" id="RU003357"/>
    </source>
</evidence>
<evidence type="ECO:0000256" key="1">
    <source>
        <dbReference type="ARBA" id="ARBA00004571"/>
    </source>
</evidence>
<organism evidence="15 16">
    <name type="scientific">Asticcacaulis benevestitus DSM 16100 = ATCC BAA-896</name>
    <dbReference type="NCBI Taxonomy" id="1121022"/>
    <lineage>
        <taxon>Bacteria</taxon>
        <taxon>Pseudomonadati</taxon>
        <taxon>Pseudomonadota</taxon>
        <taxon>Alphaproteobacteria</taxon>
        <taxon>Caulobacterales</taxon>
        <taxon>Caulobacteraceae</taxon>
        <taxon>Asticcacaulis</taxon>
    </lineage>
</organism>
<dbReference type="AlphaFoldDB" id="V4Q396"/>
<dbReference type="PANTHER" id="PTHR32552:SF81">
    <property type="entry name" value="TONB-DEPENDENT OUTER MEMBRANE RECEPTOR"/>
    <property type="match status" value="1"/>
</dbReference>
<keyword evidence="12" id="KW-0732">Signal</keyword>
<feature type="chain" id="PRO_5004725713" description="TonB-denpendent receptor" evidence="12">
    <location>
        <begin position="26"/>
        <end position="853"/>
    </location>
</feature>
<dbReference type="InterPro" id="IPR012910">
    <property type="entry name" value="Plug_dom"/>
</dbReference>
<evidence type="ECO:0000256" key="6">
    <source>
        <dbReference type="ARBA" id="ARBA00023004"/>
    </source>
</evidence>
<dbReference type="Pfam" id="PF00593">
    <property type="entry name" value="TonB_dep_Rec_b-barrel"/>
    <property type="match status" value="1"/>
</dbReference>
<evidence type="ECO:0000256" key="7">
    <source>
        <dbReference type="ARBA" id="ARBA00023065"/>
    </source>
</evidence>
<keyword evidence="9 11" id="KW-0472">Membrane</keyword>
<dbReference type="GO" id="GO:0009279">
    <property type="term" value="C:cell outer membrane"/>
    <property type="evidence" value="ECO:0007669"/>
    <property type="project" value="UniProtKB-SubCell"/>
</dbReference>
<dbReference type="EMBL" id="AWGB01000014">
    <property type="protein sequence ID" value="ESQ92335.1"/>
    <property type="molecule type" value="Genomic_DNA"/>
</dbReference>
<dbReference type="STRING" id="1121022.GCA_000376105_02373"/>
<evidence type="ECO:0000256" key="5">
    <source>
        <dbReference type="ARBA" id="ARBA00022692"/>
    </source>
</evidence>
<feature type="domain" description="TonB-dependent receptor-like beta-barrel" evidence="13">
    <location>
        <begin position="376"/>
        <end position="814"/>
    </location>
</feature>
<dbReference type="PANTHER" id="PTHR32552">
    <property type="entry name" value="FERRICHROME IRON RECEPTOR-RELATED"/>
    <property type="match status" value="1"/>
</dbReference>
<dbReference type="eggNOG" id="COG1629">
    <property type="taxonomic scope" value="Bacteria"/>
</dbReference>
<proteinExistence type="inferred from homology"/>
<dbReference type="InterPro" id="IPR000531">
    <property type="entry name" value="Beta-barrel_TonB"/>
</dbReference>
<comment type="subcellular location">
    <subcellularLocation>
        <location evidence="1">Cell outer membrane</location>
        <topology evidence="1">Multi-pass membrane protein</topology>
    </subcellularLocation>
</comment>
<dbReference type="Pfam" id="PF07715">
    <property type="entry name" value="Plug"/>
    <property type="match status" value="1"/>
</dbReference>
<evidence type="ECO:0000259" key="14">
    <source>
        <dbReference type="Pfam" id="PF07715"/>
    </source>
</evidence>
<keyword evidence="4" id="KW-0410">Iron transport</keyword>
<keyword evidence="16" id="KW-1185">Reference proteome</keyword>
<sequence length="853" mass="92698">MNARRLTTTLLTSTMLATLPAFAFAQSAPTTVTAGSDSEGIEVIVTAQKRSQRLQDVPISIQVLGTKKLDELNISNFNDFAAQLPSVSFQTSSPGSTKVYFRGVASGGDGNHSGSLPSVGIYLDEQPVTTIDGALDVHVYDIARIESLAGPQGTLYGASSEAGTLRIITNKPDMTGTYGRFDSEVNKVTDGGMGGQLEGMFNTPIGSKAALRLVGWYDHDAGYIDNIPGTRTFQGLQIKDEQENITGYLPGITVYNNQLVKKDYNDTDVVGGRAALKVDLDDNWTTTATIIAQDTKSHGTYAYDSSLGDLQVQRFFPESGHDRFAQAALTVQGKIGNFDLTYAGAYMERKVNTQSDYTDYAEAYEAYYASDGGLANVQSFKDNDGNTIDPRQTIFGTDKFTKQSHEFRIASPTTDRLRFVAGAFYQYQTHDILQDYQVPNLGVDGSVNGWEGTLWLTKQSRIDRDAAIFGEVSFDITPKLTLTAGGRSFTYDNSLIGFFGFGNPNALGASTGVRRCFTTDTYGVDNPKDPTGTLLTKGGIEGTPCTDLGVQSADGSISPKHAKGSGFSPKVNLSWKATPSLMLYGTYSKGFRPGGINRRASVPNYAPDYLSNVEFGWKATLFNKTVHLNGALYDQKWESFQFAFLGQNSFTEIHNGPDADIKGLEMDLAWVPMQGLTIGASGALTNAKTTSNLCAYEGDSNADCSGTITTHETQYKDGVATDVYAPHEDSIAAPIGTRLPITPQVKLAANARYSWDVGKYSPYWQIDATYQSGASTDIRVAQAEALGRLRGFKVVNLAVGVEWDTWTLEAYLRNAFNERAELSRYVQCSICYQRNYIVPNTPQTFGVRLGSSF</sequence>
<evidence type="ECO:0000256" key="12">
    <source>
        <dbReference type="SAM" id="SignalP"/>
    </source>
</evidence>
<dbReference type="SUPFAM" id="SSF56935">
    <property type="entry name" value="Porins"/>
    <property type="match status" value="1"/>
</dbReference>
<dbReference type="RefSeq" id="WP_018082040.1">
    <property type="nucleotide sequence ID" value="NZ_AQWM01000010.1"/>
</dbReference>
<keyword evidence="8 11" id="KW-0798">TonB box</keyword>
<dbReference type="InterPro" id="IPR036942">
    <property type="entry name" value="Beta-barrel_TonB_sf"/>
</dbReference>
<dbReference type="Gene3D" id="2.40.170.20">
    <property type="entry name" value="TonB-dependent receptor, beta-barrel domain"/>
    <property type="match status" value="2"/>
</dbReference>
<evidence type="ECO:0008006" key="17">
    <source>
        <dbReference type="Google" id="ProtNLM"/>
    </source>
</evidence>
<accession>V4Q396</accession>
<keyword evidence="5" id="KW-0812">Transmembrane</keyword>
<keyword evidence="10" id="KW-0998">Cell outer membrane</keyword>
<evidence type="ECO:0000259" key="13">
    <source>
        <dbReference type="Pfam" id="PF00593"/>
    </source>
</evidence>
<feature type="signal peptide" evidence="12">
    <location>
        <begin position="1"/>
        <end position="25"/>
    </location>
</feature>
<dbReference type="PATRIC" id="fig|1121022.4.peg.1861"/>
<dbReference type="OrthoDB" id="9760333at2"/>
<gene>
    <name evidence="15" type="ORF">ABENE_09235</name>
</gene>
<protein>
    <recommendedName>
        <fullName evidence="17">TonB-denpendent receptor</fullName>
    </recommendedName>
</protein>
<comment type="caution">
    <text evidence="15">The sequence shown here is derived from an EMBL/GenBank/DDBJ whole genome shotgun (WGS) entry which is preliminary data.</text>
</comment>
<keyword evidence="2" id="KW-0813">Transport</keyword>
<evidence type="ECO:0000313" key="15">
    <source>
        <dbReference type="EMBL" id="ESQ92335.1"/>
    </source>
</evidence>
<dbReference type="GO" id="GO:0006826">
    <property type="term" value="P:iron ion transport"/>
    <property type="evidence" value="ECO:0007669"/>
    <property type="project" value="UniProtKB-KW"/>
</dbReference>
<reference evidence="15 16" key="1">
    <citation type="journal article" date="2014" name="Nature">
        <title>Sequential evolution of bacterial morphology by co-option of a developmental regulator.</title>
        <authorList>
            <person name="Jiang C."/>
            <person name="Brown P.J."/>
            <person name="Ducret A."/>
            <person name="Brun Y.V."/>
        </authorList>
    </citation>
    <scope>NUCLEOTIDE SEQUENCE [LARGE SCALE GENOMIC DNA]</scope>
    <source>
        <strain evidence="15 16">DSM 16100</strain>
    </source>
</reference>
<evidence type="ECO:0000256" key="4">
    <source>
        <dbReference type="ARBA" id="ARBA00022496"/>
    </source>
</evidence>
<evidence type="ECO:0000256" key="2">
    <source>
        <dbReference type="ARBA" id="ARBA00022448"/>
    </source>
</evidence>
<evidence type="ECO:0000313" key="16">
    <source>
        <dbReference type="Proteomes" id="UP000017837"/>
    </source>
</evidence>
<keyword evidence="7" id="KW-0406">Ion transport</keyword>
<evidence type="ECO:0000256" key="10">
    <source>
        <dbReference type="ARBA" id="ARBA00023237"/>
    </source>
</evidence>
<dbReference type="InterPro" id="IPR039426">
    <property type="entry name" value="TonB-dep_rcpt-like"/>
</dbReference>
<evidence type="ECO:0000256" key="3">
    <source>
        <dbReference type="ARBA" id="ARBA00022452"/>
    </source>
</evidence>
<keyword evidence="6" id="KW-0408">Iron</keyword>
<feature type="domain" description="TonB-dependent receptor plug" evidence="14">
    <location>
        <begin position="54"/>
        <end position="164"/>
    </location>
</feature>
<evidence type="ECO:0000256" key="8">
    <source>
        <dbReference type="ARBA" id="ARBA00023077"/>
    </source>
</evidence>
<keyword evidence="3" id="KW-1134">Transmembrane beta strand</keyword>
<comment type="similarity">
    <text evidence="11">Belongs to the TonB-dependent receptor family.</text>
</comment>